<dbReference type="SUPFAM" id="SSF89733">
    <property type="entry name" value="L-sulfolactate dehydrogenase-like"/>
    <property type="match status" value="1"/>
</dbReference>
<dbReference type="InterPro" id="IPR043144">
    <property type="entry name" value="Mal/L-sulf/L-lact_DH-like_ah"/>
</dbReference>
<dbReference type="Gene3D" id="3.30.1370.60">
    <property type="entry name" value="Hypothetical oxidoreductase yiak, domain 2"/>
    <property type="match status" value="1"/>
</dbReference>
<keyword evidence="4" id="KW-1185">Reference proteome</keyword>
<dbReference type="InterPro" id="IPR043143">
    <property type="entry name" value="Mal/L-sulf/L-lact_DH-like_NADP"/>
</dbReference>
<gene>
    <name evidence="3" type="ORF">GCM10007989_05630</name>
</gene>
<dbReference type="Gene3D" id="3.30.60.50">
    <property type="entry name" value="Hypothetical oxidoreductase yiak, domain 3"/>
    <property type="match status" value="1"/>
</dbReference>
<dbReference type="Pfam" id="PF02615">
    <property type="entry name" value="Ldh_2"/>
    <property type="match status" value="1"/>
</dbReference>
<evidence type="ECO:0000256" key="1">
    <source>
        <dbReference type="ARBA" id="ARBA00006056"/>
    </source>
</evidence>
<dbReference type="Gene3D" id="1.10.1530.10">
    <property type="match status" value="1"/>
</dbReference>
<dbReference type="EMBL" id="BMZE01000001">
    <property type="protein sequence ID" value="GHA13867.1"/>
    <property type="molecule type" value="Genomic_DNA"/>
</dbReference>
<accession>A0A918RWN8</accession>
<proteinExistence type="inferred from homology"/>
<dbReference type="InterPro" id="IPR003767">
    <property type="entry name" value="Malate/L-lactate_DH-like"/>
</dbReference>
<keyword evidence="2" id="KW-0560">Oxidoreductase</keyword>
<dbReference type="InterPro" id="IPR036111">
    <property type="entry name" value="Mal/L-sulfo/L-lacto_DH-like_sf"/>
</dbReference>
<dbReference type="PANTHER" id="PTHR11091:SF0">
    <property type="entry name" value="MALATE DEHYDROGENASE"/>
    <property type="match status" value="1"/>
</dbReference>
<sequence>MGYPIGSDLVPVLKQSEIEQVVLALLAGAGVPRDQSRLQCDLLVDAEMRGLPSHGLLRLPRIIERIANGVTDPNARGDCDWVSPAFLRVDGKRGLGPVVALNALDAAMPRAREMGTAVVSIANSNHIGSLGFYAECVANAGQSVIAFSTSEALVHPWGGRRALIGTNPIAIGVPGAPEPFVMDTATSVVSMGKIHDHAARGEAIPAGWALDADGVVTEDAERAKQGAIAPVGGAKGYALGLAFELLVSGLAGASIGRDVKGTLDSTEVANKADLFILIDQPLAAFDAYLDELRNSPPADGFSGVRIPGERGRALRAERRQGGVPVDEGLWAQLLRLQQEVV</sequence>
<dbReference type="AlphaFoldDB" id="A0A918RWN8"/>
<dbReference type="Proteomes" id="UP000646579">
    <property type="component" value="Unassembled WGS sequence"/>
</dbReference>
<comment type="caution">
    <text evidence="3">The sequence shown here is derived from an EMBL/GenBank/DDBJ whole genome shotgun (WGS) entry which is preliminary data.</text>
</comment>
<organism evidence="3 4">
    <name type="scientific">Devosia pacifica</name>
    <dbReference type="NCBI Taxonomy" id="1335967"/>
    <lineage>
        <taxon>Bacteria</taxon>
        <taxon>Pseudomonadati</taxon>
        <taxon>Pseudomonadota</taxon>
        <taxon>Alphaproteobacteria</taxon>
        <taxon>Hyphomicrobiales</taxon>
        <taxon>Devosiaceae</taxon>
        <taxon>Devosia</taxon>
    </lineage>
</organism>
<comment type="similarity">
    <text evidence="1">Belongs to the LDH2/MDH2 oxidoreductase family.</text>
</comment>
<reference evidence="3" key="1">
    <citation type="journal article" date="2014" name="Int. J. Syst. Evol. Microbiol.">
        <title>Complete genome sequence of Corynebacterium casei LMG S-19264T (=DSM 44701T), isolated from a smear-ripened cheese.</title>
        <authorList>
            <consortium name="US DOE Joint Genome Institute (JGI-PGF)"/>
            <person name="Walter F."/>
            <person name="Albersmeier A."/>
            <person name="Kalinowski J."/>
            <person name="Ruckert C."/>
        </authorList>
    </citation>
    <scope>NUCLEOTIDE SEQUENCE</scope>
    <source>
        <strain evidence="3">KCTC 32437</strain>
    </source>
</reference>
<reference evidence="3" key="2">
    <citation type="submission" date="2020-09" db="EMBL/GenBank/DDBJ databases">
        <authorList>
            <person name="Sun Q."/>
            <person name="Kim S."/>
        </authorList>
    </citation>
    <scope>NUCLEOTIDE SEQUENCE</scope>
    <source>
        <strain evidence="3">KCTC 32437</strain>
    </source>
</reference>
<name>A0A918RWN8_9HYPH</name>
<evidence type="ECO:0000313" key="4">
    <source>
        <dbReference type="Proteomes" id="UP000646579"/>
    </source>
</evidence>
<evidence type="ECO:0000313" key="3">
    <source>
        <dbReference type="EMBL" id="GHA13867.1"/>
    </source>
</evidence>
<protein>
    <submittedName>
        <fullName evidence="3">Dehydrogenase</fullName>
    </submittedName>
</protein>
<dbReference type="GO" id="GO:0016491">
    <property type="term" value="F:oxidoreductase activity"/>
    <property type="evidence" value="ECO:0007669"/>
    <property type="project" value="UniProtKB-KW"/>
</dbReference>
<evidence type="ECO:0000256" key="2">
    <source>
        <dbReference type="ARBA" id="ARBA00023002"/>
    </source>
</evidence>
<dbReference type="PANTHER" id="PTHR11091">
    <property type="entry name" value="OXIDOREDUCTASE-RELATED"/>
    <property type="match status" value="1"/>
</dbReference>